<dbReference type="Proteomes" id="UP000188268">
    <property type="component" value="Unassembled WGS sequence"/>
</dbReference>
<reference evidence="1 2" key="1">
    <citation type="submission" date="2013-09" db="EMBL/GenBank/DDBJ databases">
        <title>Corchorus capsularis genome sequencing.</title>
        <authorList>
            <person name="Alam M."/>
            <person name="Haque M.S."/>
            <person name="Islam M.S."/>
            <person name="Emdad E.M."/>
            <person name="Islam M.M."/>
            <person name="Ahmed B."/>
            <person name="Halim A."/>
            <person name="Hossen Q.M.M."/>
            <person name="Hossain M.Z."/>
            <person name="Ahmed R."/>
            <person name="Khan M.M."/>
            <person name="Islam R."/>
            <person name="Rashid M.M."/>
            <person name="Khan S.A."/>
            <person name="Rahman M.S."/>
            <person name="Alam M."/>
        </authorList>
    </citation>
    <scope>NUCLEOTIDE SEQUENCE [LARGE SCALE GENOMIC DNA]</scope>
    <source>
        <strain evidence="2">cv. CVL-1</strain>
        <tissue evidence="1">Whole seedling</tissue>
    </source>
</reference>
<comment type="caution">
    <text evidence="1">The sequence shown here is derived from an EMBL/GenBank/DDBJ whole genome shotgun (WGS) entry which is preliminary data.</text>
</comment>
<evidence type="ECO:0000313" key="1">
    <source>
        <dbReference type="EMBL" id="OMO69867.1"/>
    </source>
</evidence>
<keyword evidence="2" id="KW-1185">Reference proteome</keyword>
<dbReference type="EMBL" id="AWWV01011923">
    <property type="protein sequence ID" value="OMO69867.1"/>
    <property type="molecule type" value="Genomic_DNA"/>
</dbReference>
<sequence>MPSSNSIQASYNEPTCGKFTCFAIGANNQSTIKGGLPRDIIAWHSCRWGGECGFSFGCYPCTSGWIRKKVPTEYTQLHTTFDHAEEFTWRPYGRSRTHVVQPPFNSILMPTGLEPSEIIVTGADLSLLEAYVCATPRPFPFLSLVGSFGVTSYHPDRVMWQFGYDQALPRTLLAYRSEIDGNAYISVMTPAMIDYWGRFISEFGTFMSSAAKPIRRAISSNSRLSSGDFHKIFVKRHHHTAIMSLPKMVGCYIVNLRLIPYS</sequence>
<evidence type="ECO:0000313" key="2">
    <source>
        <dbReference type="Proteomes" id="UP000188268"/>
    </source>
</evidence>
<name>A0A1R3HHL9_COCAP</name>
<dbReference type="Gramene" id="OMO69867">
    <property type="protein sequence ID" value="OMO69867"/>
    <property type="gene ID" value="CCACVL1_19220"/>
</dbReference>
<gene>
    <name evidence="1" type="ORF">CCACVL1_19220</name>
</gene>
<proteinExistence type="predicted"/>
<accession>A0A1R3HHL9</accession>
<organism evidence="1 2">
    <name type="scientific">Corchorus capsularis</name>
    <name type="common">Jute</name>
    <dbReference type="NCBI Taxonomy" id="210143"/>
    <lineage>
        <taxon>Eukaryota</taxon>
        <taxon>Viridiplantae</taxon>
        <taxon>Streptophyta</taxon>
        <taxon>Embryophyta</taxon>
        <taxon>Tracheophyta</taxon>
        <taxon>Spermatophyta</taxon>
        <taxon>Magnoliopsida</taxon>
        <taxon>eudicotyledons</taxon>
        <taxon>Gunneridae</taxon>
        <taxon>Pentapetalae</taxon>
        <taxon>rosids</taxon>
        <taxon>malvids</taxon>
        <taxon>Malvales</taxon>
        <taxon>Malvaceae</taxon>
        <taxon>Grewioideae</taxon>
        <taxon>Apeibeae</taxon>
        <taxon>Corchorus</taxon>
    </lineage>
</organism>
<protein>
    <submittedName>
        <fullName evidence="1">Uncharacterized protein</fullName>
    </submittedName>
</protein>
<dbReference type="AlphaFoldDB" id="A0A1R3HHL9"/>